<evidence type="ECO:0000256" key="7">
    <source>
        <dbReference type="NCBIfam" id="TIGR00188"/>
    </source>
</evidence>
<gene>
    <name evidence="6" type="primary">rnpA</name>
    <name evidence="8" type="ORF">UR21_C0003G0034</name>
</gene>
<dbReference type="AlphaFoldDB" id="A0A0F9Z007"/>
<evidence type="ECO:0000256" key="1">
    <source>
        <dbReference type="ARBA" id="ARBA00022694"/>
    </source>
</evidence>
<keyword evidence="2 6" id="KW-0540">Nuclease</keyword>
<dbReference type="PATRIC" id="fig|1618586.3.peg.205"/>
<dbReference type="InterPro" id="IPR000100">
    <property type="entry name" value="RNase_P"/>
</dbReference>
<comment type="subunit">
    <text evidence="6">Consists of a catalytic RNA component (M1 or rnpB) and a protein subunit.</text>
</comment>
<dbReference type="GO" id="GO:0004526">
    <property type="term" value="F:ribonuclease P activity"/>
    <property type="evidence" value="ECO:0007669"/>
    <property type="project" value="UniProtKB-UniRule"/>
</dbReference>
<name>A0A0F9Z007_9BACT</name>
<comment type="catalytic activity">
    <reaction evidence="6">
        <text>Endonucleolytic cleavage of RNA, removing 5'-extranucleotides from tRNA precursor.</text>
        <dbReference type="EC" id="3.1.26.5"/>
    </reaction>
</comment>
<evidence type="ECO:0000313" key="8">
    <source>
        <dbReference type="EMBL" id="KKP32001.1"/>
    </source>
</evidence>
<evidence type="ECO:0000256" key="4">
    <source>
        <dbReference type="ARBA" id="ARBA00022801"/>
    </source>
</evidence>
<reference evidence="8 9" key="1">
    <citation type="journal article" date="2015" name="Nature">
        <title>rRNA introns, odd ribosomes, and small enigmatic genomes across a large radiation of phyla.</title>
        <authorList>
            <person name="Brown C.T."/>
            <person name="Hug L.A."/>
            <person name="Thomas B.C."/>
            <person name="Sharon I."/>
            <person name="Castelle C.J."/>
            <person name="Singh A."/>
            <person name="Wilkins M.J."/>
            <person name="Williams K.H."/>
            <person name="Banfield J.F."/>
        </authorList>
    </citation>
    <scope>NUCLEOTIDE SEQUENCE [LARGE SCALE GENOMIC DNA]</scope>
</reference>
<protein>
    <recommendedName>
        <fullName evidence="6 7">Ribonuclease P protein component</fullName>
        <shortName evidence="6">RNase P protein</shortName>
        <shortName evidence="6">RNaseP protein</shortName>
        <ecNumber evidence="6 7">3.1.26.5</ecNumber>
    </recommendedName>
    <alternativeName>
        <fullName evidence="6">Protein C5</fullName>
    </alternativeName>
</protein>
<comment type="function">
    <text evidence="6">RNaseP catalyzes the removal of the 5'-leader sequence from pre-tRNA to produce the mature 5'-terminus. It can also cleave other RNA substrates such as 4.5S RNA. The protein component plays an auxiliary but essential role in vivo by binding to the 5'-leader sequence and broadening the substrate specificity of the ribozyme.</text>
</comment>
<proteinExistence type="inferred from homology"/>
<comment type="caution">
    <text evidence="8">The sequence shown here is derived from an EMBL/GenBank/DDBJ whole genome shotgun (WGS) entry which is preliminary data.</text>
</comment>
<dbReference type="Proteomes" id="UP000034803">
    <property type="component" value="Unassembled WGS sequence"/>
</dbReference>
<evidence type="ECO:0000256" key="6">
    <source>
        <dbReference type="HAMAP-Rule" id="MF_00227"/>
    </source>
</evidence>
<dbReference type="SUPFAM" id="SSF54211">
    <property type="entry name" value="Ribosomal protein S5 domain 2-like"/>
    <property type="match status" value="1"/>
</dbReference>
<dbReference type="GO" id="GO:0042781">
    <property type="term" value="F:3'-tRNA processing endoribonuclease activity"/>
    <property type="evidence" value="ECO:0007669"/>
    <property type="project" value="TreeGrafter"/>
</dbReference>
<evidence type="ECO:0000256" key="3">
    <source>
        <dbReference type="ARBA" id="ARBA00022759"/>
    </source>
</evidence>
<accession>A0A0F9Z007</accession>
<evidence type="ECO:0000256" key="2">
    <source>
        <dbReference type="ARBA" id="ARBA00022722"/>
    </source>
</evidence>
<dbReference type="NCBIfam" id="TIGR00188">
    <property type="entry name" value="rnpA"/>
    <property type="match status" value="1"/>
</dbReference>
<dbReference type="PANTHER" id="PTHR33992">
    <property type="entry name" value="RIBONUCLEASE P PROTEIN COMPONENT"/>
    <property type="match status" value="1"/>
</dbReference>
<keyword evidence="1 6" id="KW-0819">tRNA processing</keyword>
<dbReference type="Gene3D" id="3.30.230.10">
    <property type="match status" value="1"/>
</dbReference>
<keyword evidence="5 6" id="KW-0694">RNA-binding</keyword>
<evidence type="ECO:0000256" key="5">
    <source>
        <dbReference type="ARBA" id="ARBA00022884"/>
    </source>
</evidence>
<dbReference type="PANTHER" id="PTHR33992:SF1">
    <property type="entry name" value="RIBONUCLEASE P PROTEIN COMPONENT"/>
    <property type="match status" value="1"/>
</dbReference>
<dbReference type="EC" id="3.1.26.5" evidence="6 7"/>
<keyword evidence="4 6" id="KW-0378">Hydrolase</keyword>
<dbReference type="GO" id="GO:0001682">
    <property type="term" value="P:tRNA 5'-leader removal"/>
    <property type="evidence" value="ECO:0007669"/>
    <property type="project" value="UniProtKB-UniRule"/>
</dbReference>
<keyword evidence="3 6" id="KW-0255">Endonuclease</keyword>
<dbReference type="EMBL" id="LBOI01000003">
    <property type="protein sequence ID" value="KKP32001.1"/>
    <property type="molecule type" value="Genomic_DNA"/>
</dbReference>
<dbReference type="Pfam" id="PF00825">
    <property type="entry name" value="Ribonuclease_P"/>
    <property type="match status" value="1"/>
</dbReference>
<dbReference type="InterPro" id="IPR014721">
    <property type="entry name" value="Ribsml_uS5_D2-typ_fold_subgr"/>
</dbReference>
<dbReference type="HAMAP" id="MF_00227">
    <property type="entry name" value="RNase_P"/>
    <property type="match status" value="1"/>
</dbReference>
<evidence type="ECO:0000313" key="9">
    <source>
        <dbReference type="Proteomes" id="UP000034803"/>
    </source>
</evidence>
<dbReference type="GO" id="GO:0000049">
    <property type="term" value="F:tRNA binding"/>
    <property type="evidence" value="ECO:0007669"/>
    <property type="project" value="UniProtKB-UniRule"/>
</dbReference>
<dbReference type="InterPro" id="IPR020568">
    <property type="entry name" value="Ribosomal_Su5_D2-typ_SF"/>
</dbReference>
<sequence>MLASKYRLKYKSSFVRVEIDGKLSQFKYFGLGVYDRKDEDPSLFGFVISTKISKRAVVRNRIKRFFSDHIRLNFEKIKPGLDVIFLIKPSILKIDRELIEKEINEAISKNL</sequence>
<dbReference type="GO" id="GO:0030677">
    <property type="term" value="C:ribonuclease P complex"/>
    <property type="evidence" value="ECO:0007669"/>
    <property type="project" value="TreeGrafter"/>
</dbReference>
<organism evidence="8 9">
    <name type="scientific">Candidatus Woesebacteria bacterium GW2011_GWC2_31_9</name>
    <dbReference type="NCBI Taxonomy" id="1618586"/>
    <lineage>
        <taxon>Bacteria</taxon>
        <taxon>Candidatus Woeseibacteriota</taxon>
    </lineage>
</organism>
<comment type="similarity">
    <text evidence="6">Belongs to the RnpA family.</text>
</comment>